<evidence type="ECO:0000313" key="2">
    <source>
        <dbReference type="Proteomes" id="UP001227317"/>
    </source>
</evidence>
<accession>A0ABU0WKJ9</accession>
<reference evidence="1 2" key="1">
    <citation type="submission" date="2023-06" db="EMBL/GenBank/DDBJ databases">
        <title>Azospirillum isscasensis sp.nov, a bacterium isolated from rhizosphere soil of rice.</title>
        <authorList>
            <person name="Wang H."/>
        </authorList>
    </citation>
    <scope>NUCLEOTIDE SEQUENCE [LARGE SCALE GENOMIC DNA]</scope>
    <source>
        <strain evidence="1 2">C340-1</strain>
    </source>
</reference>
<sequence length="133" mass="13971">MRGGAAPVVLAAALAVTVQGVRSGEGRIVLAVCEEAVYPAGRCAVRVTAPAAEGAVRVIVPDLPPGTYALRVYHDENGNGQLDRNLLGIPWEGFGFGNDAPVRMTPPRFREAAVTVGEGGLETALTLRYWMSP</sequence>
<gene>
    <name evidence="1" type="ORF">QSG27_18490</name>
</gene>
<dbReference type="Pfam" id="PF09912">
    <property type="entry name" value="DUF2141"/>
    <property type="match status" value="1"/>
</dbReference>
<protein>
    <submittedName>
        <fullName evidence="1">DUF2141 domain-containing protein</fullName>
    </submittedName>
</protein>
<comment type="caution">
    <text evidence="1">The sequence shown here is derived from an EMBL/GenBank/DDBJ whole genome shotgun (WGS) entry which is preliminary data.</text>
</comment>
<dbReference type="RefSeq" id="WP_306708675.1">
    <property type="nucleotide sequence ID" value="NZ_JAUJFI010000098.1"/>
</dbReference>
<keyword evidence="2" id="KW-1185">Reference proteome</keyword>
<proteinExistence type="predicted"/>
<dbReference type="InterPro" id="IPR018673">
    <property type="entry name" value="DUF2141"/>
</dbReference>
<dbReference type="EMBL" id="JAUJFI010000098">
    <property type="protein sequence ID" value="MDQ2104695.1"/>
    <property type="molecule type" value="Genomic_DNA"/>
</dbReference>
<dbReference type="Proteomes" id="UP001227317">
    <property type="component" value="Unassembled WGS sequence"/>
</dbReference>
<organism evidence="1 2">
    <name type="scientific">Azospirillum isscasi</name>
    <dbReference type="NCBI Taxonomy" id="3053926"/>
    <lineage>
        <taxon>Bacteria</taxon>
        <taxon>Pseudomonadati</taxon>
        <taxon>Pseudomonadota</taxon>
        <taxon>Alphaproteobacteria</taxon>
        <taxon>Rhodospirillales</taxon>
        <taxon>Azospirillaceae</taxon>
        <taxon>Azospirillum</taxon>
    </lineage>
</organism>
<name>A0ABU0WKJ9_9PROT</name>
<evidence type="ECO:0000313" key="1">
    <source>
        <dbReference type="EMBL" id="MDQ2104695.1"/>
    </source>
</evidence>